<reference evidence="2" key="1">
    <citation type="submission" date="2023-03" db="EMBL/GenBank/DDBJ databases">
        <title>Massive genome expansion in bonnet fungi (Mycena s.s.) driven by repeated elements and novel gene families across ecological guilds.</title>
        <authorList>
            <consortium name="Lawrence Berkeley National Laboratory"/>
            <person name="Harder C.B."/>
            <person name="Miyauchi S."/>
            <person name="Viragh M."/>
            <person name="Kuo A."/>
            <person name="Thoen E."/>
            <person name="Andreopoulos B."/>
            <person name="Lu D."/>
            <person name="Skrede I."/>
            <person name="Drula E."/>
            <person name="Henrissat B."/>
            <person name="Morin E."/>
            <person name="Kohler A."/>
            <person name="Barry K."/>
            <person name="LaButti K."/>
            <person name="Morin E."/>
            <person name="Salamov A."/>
            <person name="Lipzen A."/>
            <person name="Mereny Z."/>
            <person name="Hegedus B."/>
            <person name="Baldrian P."/>
            <person name="Stursova M."/>
            <person name="Weitz H."/>
            <person name="Taylor A."/>
            <person name="Grigoriev I.V."/>
            <person name="Nagy L.G."/>
            <person name="Martin F."/>
            <person name="Kauserud H."/>
        </authorList>
    </citation>
    <scope>NUCLEOTIDE SEQUENCE</scope>
    <source>
        <strain evidence="2">CBHHK002</strain>
    </source>
</reference>
<dbReference type="EMBL" id="JARIHO010000057">
    <property type="protein sequence ID" value="KAJ7318594.1"/>
    <property type="molecule type" value="Genomic_DNA"/>
</dbReference>
<accession>A0AAD7EEU7</accession>
<feature type="compositionally biased region" description="Low complexity" evidence="1">
    <location>
        <begin position="378"/>
        <end position="390"/>
    </location>
</feature>
<feature type="region of interest" description="Disordered" evidence="1">
    <location>
        <begin position="254"/>
        <end position="297"/>
    </location>
</feature>
<organism evidence="2 3">
    <name type="scientific">Mycena albidolilacea</name>
    <dbReference type="NCBI Taxonomy" id="1033008"/>
    <lineage>
        <taxon>Eukaryota</taxon>
        <taxon>Fungi</taxon>
        <taxon>Dikarya</taxon>
        <taxon>Basidiomycota</taxon>
        <taxon>Agaricomycotina</taxon>
        <taxon>Agaricomycetes</taxon>
        <taxon>Agaricomycetidae</taxon>
        <taxon>Agaricales</taxon>
        <taxon>Marasmiineae</taxon>
        <taxon>Mycenaceae</taxon>
        <taxon>Mycena</taxon>
    </lineage>
</organism>
<dbReference type="AlphaFoldDB" id="A0AAD7EEU7"/>
<gene>
    <name evidence="2" type="ORF">DFH08DRAFT_819871</name>
</gene>
<evidence type="ECO:0000256" key="1">
    <source>
        <dbReference type="SAM" id="MobiDB-lite"/>
    </source>
</evidence>
<feature type="compositionally biased region" description="Basic and acidic residues" evidence="1">
    <location>
        <begin position="395"/>
        <end position="405"/>
    </location>
</feature>
<proteinExistence type="predicted"/>
<protein>
    <submittedName>
        <fullName evidence="2">Uncharacterized protein</fullName>
    </submittedName>
</protein>
<feature type="compositionally biased region" description="Basic and acidic residues" evidence="1">
    <location>
        <begin position="32"/>
        <end position="41"/>
    </location>
</feature>
<sequence length="405" mass="44881">MDGSGNQVGRNPMRPMDASNASSGDEEVVNEEPVHGLHDCPEFSAPAVVMGEKKKRQRKDGGANLSRRTPYWGPMQIAPVVGGDKLSAVSAASIALVALEAKCKALEDALNLRPQQHEAESAEKDSNIAELMEVRHCASVFLAERTTELTTMHLEQQKRTTELSKKEEKLDNHRKPVILPTRFLPNATGVNSAMNVQRQERGAELADREYTIGKSRRDLESFRTLLLSFVQRITEASRLKDHKAGVEWASIPPLVTSTATPPLSGSPAKGKQQPSSSVKRRSDMDLDSDDTYTGGKSRRTWIPVHDLRRTCLGDTWNPGRMQKKAPAKDFMTVYETRFRNFSRPFTFRPLLQASTSNALEDSFDEVEAICKKPQISATTARLSATASGSAKQRVTRREPQPGETR</sequence>
<name>A0AAD7EEU7_9AGAR</name>
<dbReference type="Proteomes" id="UP001218218">
    <property type="component" value="Unassembled WGS sequence"/>
</dbReference>
<feature type="region of interest" description="Disordered" evidence="1">
    <location>
        <begin position="1"/>
        <end position="69"/>
    </location>
</feature>
<keyword evidence="3" id="KW-1185">Reference proteome</keyword>
<evidence type="ECO:0000313" key="2">
    <source>
        <dbReference type="EMBL" id="KAJ7318594.1"/>
    </source>
</evidence>
<comment type="caution">
    <text evidence="2">The sequence shown here is derived from an EMBL/GenBank/DDBJ whole genome shotgun (WGS) entry which is preliminary data.</text>
</comment>
<feature type="region of interest" description="Disordered" evidence="1">
    <location>
        <begin position="378"/>
        <end position="405"/>
    </location>
</feature>
<evidence type="ECO:0000313" key="3">
    <source>
        <dbReference type="Proteomes" id="UP001218218"/>
    </source>
</evidence>